<dbReference type="GO" id="GO:0006265">
    <property type="term" value="P:DNA topological change"/>
    <property type="evidence" value="ECO:0007669"/>
    <property type="project" value="InterPro"/>
</dbReference>
<dbReference type="PROSITE" id="PS52040">
    <property type="entry name" value="TOPO_IIA"/>
    <property type="match status" value="1"/>
</dbReference>
<evidence type="ECO:0000256" key="1">
    <source>
        <dbReference type="ARBA" id="ARBA00000185"/>
    </source>
</evidence>
<keyword evidence="8" id="KW-0413">Isomerase</keyword>
<dbReference type="SUPFAM" id="SSF56719">
    <property type="entry name" value="Type II DNA topoisomerase"/>
    <property type="match status" value="1"/>
</dbReference>
<keyword evidence="12" id="KW-1185">Reference proteome</keyword>
<evidence type="ECO:0000256" key="6">
    <source>
        <dbReference type="ARBA" id="ARBA00023029"/>
    </source>
</evidence>
<reference evidence="11" key="2">
    <citation type="submission" date="2022-03" db="EMBL/GenBank/DDBJ databases">
        <title>Draft title - Genomic analysis of global carrot germplasm unveils the trajectory of domestication and the origin of high carotenoid orange carrot.</title>
        <authorList>
            <person name="Iorizzo M."/>
            <person name="Ellison S."/>
            <person name="Senalik D."/>
            <person name="Macko-Podgorni A."/>
            <person name="Grzebelus D."/>
            <person name="Bostan H."/>
            <person name="Rolling W."/>
            <person name="Curaba J."/>
            <person name="Simon P."/>
        </authorList>
    </citation>
    <scope>NUCLEOTIDE SEQUENCE</scope>
    <source>
        <tissue evidence="11">Leaf</tissue>
    </source>
</reference>
<feature type="domain" description="Topo IIA-type catalytic" evidence="10">
    <location>
        <begin position="1"/>
        <end position="71"/>
    </location>
</feature>
<evidence type="ECO:0000256" key="4">
    <source>
        <dbReference type="ARBA" id="ARBA00022741"/>
    </source>
</evidence>
<dbReference type="Gene3D" id="3.90.199.10">
    <property type="entry name" value="Topoisomerase II, domain 5"/>
    <property type="match status" value="1"/>
</dbReference>
<dbReference type="InterPro" id="IPR002205">
    <property type="entry name" value="Topo_IIA_dom_A"/>
</dbReference>
<dbReference type="GO" id="GO:0005634">
    <property type="term" value="C:nucleus"/>
    <property type="evidence" value="ECO:0007669"/>
    <property type="project" value="TreeGrafter"/>
</dbReference>
<keyword evidence="5" id="KW-0067">ATP-binding</keyword>
<gene>
    <name evidence="11" type="ORF">DCAR_0933921</name>
</gene>
<evidence type="ECO:0000313" key="12">
    <source>
        <dbReference type="Proteomes" id="UP000077755"/>
    </source>
</evidence>
<comment type="caution">
    <text evidence="9">Lacks conserved residue(s) required for the propagation of feature annotation.</text>
</comment>
<evidence type="ECO:0000259" key="10">
    <source>
        <dbReference type="PROSITE" id="PS52040"/>
    </source>
</evidence>
<dbReference type="OMA" id="MNESEGI"/>
<keyword evidence="4" id="KW-0547">Nucleotide-binding</keyword>
<dbReference type="EC" id="5.6.2.2" evidence="3"/>
<evidence type="ECO:0000256" key="9">
    <source>
        <dbReference type="PROSITE-ProRule" id="PRU01384"/>
    </source>
</evidence>
<dbReference type="Gene3D" id="3.30.1360.40">
    <property type="match status" value="1"/>
</dbReference>
<dbReference type="PANTHER" id="PTHR10169">
    <property type="entry name" value="DNA TOPOISOMERASE/GYRASE"/>
    <property type="match status" value="1"/>
</dbReference>
<proteinExistence type="predicted"/>
<dbReference type="GO" id="GO:0000712">
    <property type="term" value="P:resolution of meiotic recombination intermediates"/>
    <property type="evidence" value="ECO:0007669"/>
    <property type="project" value="TreeGrafter"/>
</dbReference>
<organism evidence="11 12">
    <name type="scientific">Daucus carota subsp. sativus</name>
    <name type="common">Carrot</name>
    <dbReference type="NCBI Taxonomy" id="79200"/>
    <lineage>
        <taxon>Eukaryota</taxon>
        <taxon>Viridiplantae</taxon>
        <taxon>Streptophyta</taxon>
        <taxon>Embryophyta</taxon>
        <taxon>Tracheophyta</taxon>
        <taxon>Spermatophyta</taxon>
        <taxon>Magnoliopsida</taxon>
        <taxon>eudicotyledons</taxon>
        <taxon>Gunneridae</taxon>
        <taxon>Pentapetalae</taxon>
        <taxon>asterids</taxon>
        <taxon>campanulids</taxon>
        <taxon>Apiales</taxon>
        <taxon>Apiaceae</taxon>
        <taxon>Apioideae</taxon>
        <taxon>Scandiceae</taxon>
        <taxon>Daucinae</taxon>
        <taxon>Daucus</taxon>
        <taxon>Daucus sect. Daucus</taxon>
    </lineage>
</organism>
<keyword evidence="7 9" id="KW-0238">DNA-binding</keyword>
<dbReference type="InterPro" id="IPR013760">
    <property type="entry name" value="Topo_IIA-like_dom_sf"/>
</dbReference>
<dbReference type="GO" id="GO:0000819">
    <property type="term" value="P:sister chromatid segregation"/>
    <property type="evidence" value="ECO:0007669"/>
    <property type="project" value="TreeGrafter"/>
</dbReference>
<dbReference type="EMBL" id="CP093351">
    <property type="protein sequence ID" value="WOH14402.1"/>
    <property type="molecule type" value="Genomic_DNA"/>
</dbReference>
<dbReference type="Proteomes" id="UP000077755">
    <property type="component" value="Chromosome 9"/>
</dbReference>
<evidence type="ECO:0000256" key="5">
    <source>
        <dbReference type="ARBA" id="ARBA00022840"/>
    </source>
</evidence>
<dbReference type="GO" id="GO:0003918">
    <property type="term" value="F:DNA topoisomerase type II (double strand cut, ATP-hydrolyzing) activity"/>
    <property type="evidence" value="ECO:0007669"/>
    <property type="project" value="UniProtKB-EC"/>
</dbReference>
<evidence type="ECO:0000256" key="2">
    <source>
        <dbReference type="ARBA" id="ARBA00001946"/>
    </source>
</evidence>
<evidence type="ECO:0000256" key="3">
    <source>
        <dbReference type="ARBA" id="ARBA00012895"/>
    </source>
</evidence>
<dbReference type="PANTHER" id="PTHR10169:SF38">
    <property type="entry name" value="DNA TOPOISOMERASE 2"/>
    <property type="match status" value="1"/>
</dbReference>
<reference evidence="11" key="1">
    <citation type="journal article" date="2016" name="Nat. Genet.">
        <title>A high-quality carrot genome assembly provides new insights into carotenoid accumulation and asterid genome evolution.</title>
        <authorList>
            <person name="Iorizzo M."/>
            <person name="Ellison S."/>
            <person name="Senalik D."/>
            <person name="Zeng P."/>
            <person name="Satapoomin P."/>
            <person name="Huang J."/>
            <person name="Bowman M."/>
            <person name="Iovene M."/>
            <person name="Sanseverino W."/>
            <person name="Cavagnaro P."/>
            <person name="Yildiz M."/>
            <person name="Macko-Podgorni A."/>
            <person name="Moranska E."/>
            <person name="Grzebelus E."/>
            <person name="Grzebelus D."/>
            <person name="Ashrafi H."/>
            <person name="Zheng Z."/>
            <person name="Cheng S."/>
            <person name="Spooner D."/>
            <person name="Van Deynze A."/>
            <person name="Simon P."/>
        </authorList>
    </citation>
    <scope>NUCLEOTIDE SEQUENCE</scope>
    <source>
        <tissue evidence="11">Leaf</tissue>
    </source>
</reference>
<evidence type="ECO:0000256" key="8">
    <source>
        <dbReference type="ARBA" id="ARBA00023235"/>
    </source>
</evidence>
<evidence type="ECO:0000256" key="7">
    <source>
        <dbReference type="ARBA" id="ARBA00023125"/>
    </source>
</evidence>
<dbReference type="GO" id="GO:0005524">
    <property type="term" value="F:ATP binding"/>
    <property type="evidence" value="ECO:0007669"/>
    <property type="project" value="UniProtKB-KW"/>
</dbReference>
<protein>
    <recommendedName>
        <fullName evidence="3">DNA topoisomerase (ATP-hydrolyzing)</fullName>
        <ecNumber evidence="3">5.6.2.2</ecNumber>
    </recommendedName>
</protein>
<dbReference type="GO" id="GO:0003677">
    <property type="term" value="F:DNA binding"/>
    <property type="evidence" value="ECO:0007669"/>
    <property type="project" value="UniProtKB-UniRule"/>
</dbReference>
<dbReference type="InterPro" id="IPR050634">
    <property type="entry name" value="DNA_Topoisomerase_II"/>
</dbReference>
<name>A0A175YEB9_DAUCS</name>
<dbReference type="AlphaFoldDB" id="A0A175YEB9"/>
<accession>A0A175YEB9</accession>
<evidence type="ECO:0000313" key="11">
    <source>
        <dbReference type="EMBL" id="WOH14402.1"/>
    </source>
</evidence>
<keyword evidence="6" id="KW-0799">Topoisomerase</keyword>
<dbReference type="Gramene" id="KZM81835">
    <property type="protein sequence ID" value="KZM81835"/>
    <property type="gene ID" value="DCAR_029448"/>
</dbReference>
<comment type="catalytic activity">
    <reaction evidence="1">
        <text>ATP-dependent breakage, passage and rejoining of double-stranded DNA.</text>
        <dbReference type="EC" id="5.6.2.2"/>
    </reaction>
</comment>
<sequence>MVLVNGGEGIGTGWSTYVPNYNPRDIAANIRQLLKGDTRQPMDPWYKGFSGTIEKSATKKAGAGYTVSWLN</sequence>
<comment type="cofactor">
    <cofactor evidence="2">
        <name>Mg(2+)</name>
        <dbReference type="ChEBI" id="CHEBI:18420"/>
    </cofactor>
</comment>
<dbReference type="Pfam" id="PF00521">
    <property type="entry name" value="DNA_topoisoIV"/>
    <property type="match status" value="1"/>
</dbReference>
<dbReference type="InterPro" id="IPR013758">
    <property type="entry name" value="Topo_IIA_A/C_ab"/>
</dbReference>